<evidence type="ECO:0000256" key="1">
    <source>
        <dbReference type="ARBA" id="ARBA00004141"/>
    </source>
</evidence>
<feature type="transmembrane region" description="Helical" evidence="6">
    <location>
        <begin position="74"/>
        <end position="95"/>
    </location>
</feature>
<feature type="transmembrane region" description="Helical" evidence="6">
    <location>
        <begin position="322"/>
        <end position="347"/>
    </location>
</feature>
<accession>A0A6A4IPM4</accession>
<evidence type="ECO:0000259" key="7">
    <source>
        <dbReference type="Pfam" id="PF01490"/>
    </source>
</evidence>
<evidence type="ECO:0000313" key="8">
    <source>
        <dbReference type="EMBL" id="KAF6201469.1"/>
    </source>
</evidence>
<dbReference type="PANTHER" id="PTHR22950:SF340">
    <property type="entry name" value="AMINO ACID TRANSPORTER TRANSMEMBRANE DOMAIN-CONTAINING PROTEIN-RELATED"/>
    <property type="match status" value="1"/>
</dbReference>
<protein>
    <recommendedName>
        <fullName evidence="7">Amino acid transporter transmembrane domain-containing protein</fullName>
    </recommendedName>
</protein>
<organism evidence="8 9">
    <name type="scientific">Apolygus lucorum</name>
    <name type="common">Small green plant bug</name>
    <name type="synonym">Lygocoris lucorum</name>
    <dbReference type="NCBI Taxonomy" id="248454"/>
    <lineage>
        <taxon>Eukaryota</taxon>
        <taxon>Metazoa</taxon>
        <taxon>Ecdysozoa</taxon>
        <taxon>Arthropoda</taxon>
        <taxon>Hexapoda</taxon>
        <taxon>Insecta</taxon>
        <taxon>Pterygota</taxon>
        <taxon>Neoptera</taxon>
        <taxon>Paraneoptera</taxon>
        <taxon>Hemiptera</taxon>
        <taxon>Heteroptera</taxon>
        <taxon>Panheteroptera</taxon>
        <taxon>Cimicomorpha</taxon>
        <taxon>Miridae</taxon>
        <taxon>Mirini</taxon>
        <taxon>Apolygus</taxon>
    </lineage>
</organism>
<evidence type="ECO:0000256" key="4">
    <source>
        <dbReference type="ARBA" id="ARBA00023136"/>
    </source>
</evidence>
<dbReference type="Proteomes" id="UP000466442">
    <property type="component" value="Linkage Group LG12"/>
</dbReference>
<gene>
    <name evidence="8" type="ORF">GE061_003860</name>
</gene>
<dbReference type="EMBL" id="WIXP02000012">
    <property type="protein sequence ID" value="KAF6201469.1"/>
    <property type="molecule type" value="Genomic_DNA"/>
</dbReference>
<evidence type="ECO:0000256" key="5">
    <source>
        <dbReference type="SAM" id="MobiDB-lite"/>
    </source>
</evidence>
<feature type="transmembrane region" description="Helical" evidence="6">
    <location>
        <begin position="368"/>
        <end position="385"/>
    </location>
</feature>
<sequence length="457" mass="51112">MPEEAVEPKTSASSATSHGVGAPSTEISTEPYDPYKNRTLGKISDMYAFLHLVKCSFGTGVLTFPYGFKNAGMVLGFVIGIGVSIFLIYCFHMLIKNMMRIAADKRVPYINYSEALQISFETAGGKWAVMAKYSSIFVDSIIGLYHFGICTAYVVYLVASCMTMSRHKEFAEGAINIPRTVTTLIWVVPLFMINLLRDLRLLMPVSLLGNITTMASMLVIVYYIVRPDDVGFSKDWQYVGTIEKAPLFIGTVLFAVESFGVIVAIEKDMEKPKHFIGLFGVYNISMTVVVIWYLFIGAMGYWKYGDSKIGTTIVLTIPPDEYLAVSLQLTMILALYCSYPLQCYVVFDIFWYTYLEPKVKKGKYISELAFRFAITLATGLIGLTIPKLDLIVSLIGCVCITFLGVIIPALVEYNYFVVKHKWEKPFVLVKDVVLMALGVFAFLVGTYTSLYGLYQES</sequence>
<dbReference type="AlphaFoldDB" id="A0A6A4IPM4"/>
<feature type="transmembrane region" description="Helical" evidence="6">
    <location>
        <begin position="277"/>
        <end position="302"/>
    </location>
</feature>
<proteinExistence type="predicted"/>
<dbReference type="OrthoDB" id="1684102at2759"/>
<feature type="transmembrane region" description="Helical" evidence="6">
    <location>
        <begin position="46"/>
        <end position="68"/>
    </location>
</feature>
<evidence type="ECO:0000313" key="9">
    <source>
        <dbReference type="Proteomes" id="UP000466442"/>
    </source>
</evidence>
<evidence type="ECO:0000256" key="3">
    <source>
        <dbReference type="ARBA" id="ARBA00022989"/>
    </source>
</evidence>
<dbReference type="Pfam" id="PF01490">
    <property type="entry name" value="Aa_trans"/>
    <property type="match status" value="1"/>
</dbReference>
<dbReference type="GO" id="GO:0005774">
    <property type="term" value="C:vacuolar membrane"/>
    <property type="evidence" value="ECO:0007669"/>
    <property type="project" value="TreeGrafter"/>
</dbReference>
<keyword evidence="2 6" id="KW-0812">Transmembrane</keyword>
<keyword evidence="3 6" id="KW-1133">Transmembrane helix</keyword>
<feature type="transmembrane region" description="Helical" evidence="6">
    <location>
        <begin position="207"/>
        <end position="225"/>
    </location>
</feature>
<comment type="subcellular location">
    <subcellularLocation>
        <location evidence="1">Membrane</location>
        <topology evidence="1">Multi-pass membrane protein</topology>
    </subcellularLocation>
</comment>
<feature type="region of interest" description="Disordered" evidence="5">
    <location>
        <begin position="1"/>
        <end position="30"/>
    </location>
</feature>
<feature type="domain" description="Amino acid transporter transmembrane" evidence="7">
    <location>
        <begin position="42"/>
        <end position="449"/>
    </location>
</feature>
<feature type="transmembrane region" description="Helical" evidence="6">
    <location>
        <begin position="391"/>
        <end position="411"/>
    </location>
</feature>
<reference evidence="8" key="1">
    <citation type="journal article" date="2021" name="Mol. Ecol. Resour.">
        <title>Apolygus lucorum genome provides insights into omnivorousness and mesophyll feeding.</title>
        <authorList>
            <person name="Liu Y."/>
            <person name="Liu H."/>
            <person name="Wang H."/>
            <person name="Huang T."/>
            <person name="Liu B."/>
            <person name="Yang B."/>
            <person name="Yin L."/>
            <person name="Li B."/>
            <person name="Zhang Y."/>
            <person name="Zhang S."/>
            <person name="Jiang F."/>
            <person name="Zhang X."/>
            <person name="Ren Y."/>
            <person name="Wang B."/>
            <person name="Wang S."/>
            <person name="Lu Y."/>
            <person name="Wu K."/>
            <person name="Fan W."/>
            <person name="Wang G."/>
        </authorList>
    </citation>
    <scope>NUCLEOTIDE SEQUENCE</scope>
    <source>
        <strain evidence="8">12Hb</strain>
    </source>
</reference>
<feature type="transmembrane region" description="Helical" evidence="6">
    <location>
        <begin position="245"/>
        <end position="265"/>
    </location>
</feature>
<keyword evidence="9" id="KW-1185">Reference proteome</keyword>
<dbReference type="InterPro" id="IPR013057">
    <property type="entry name" value="AA_transpt_TM"/>
</dbReference>
<feature type="transmembrane region" description="Helical" evidence="6">
    <location>
        <begin position="177"/>
        <end position="195"/>
    </location>
</feature>
<feature type="transmembrane region" description="Helical" evidence="6">
    <location>
        <begin position="432"/>
        <end position="454"/>
    </location>
</feature>
<dbReference type="PANTHER" id="PTHR22950">
    <property type="entry name" value="AMINO ACID TRANSPORTER"/>
    <property type="match status" value="1"/>
</dbReference>
<keyword evidence="4 6" id="KW-0472">Membrane</keyword>
<dbReference type="GO" id="GO:0015179">
    <property type="term" value="F:L-amino acid transmembrane transporter activity"/>
    <property type="evidence" value="ECO:0007669"/>
    <property type="project" value="TreeGrafter"/>
</dbReference>
<feature type="transmembrane region" description="Helical" evidence="6">
    <location>
        <begin position="136"/>
        <end position="157"/>
    </location>
</feature>
<comment type="caution">
    <text evidence="8">The sequence shown here is derived from an EMBL/GenBank/DDBJ whole genome shotgun (WGS) entry which is preliminary data.</text>
</comment>
<evidence type="ECO:0000256" key="6">
    <source>
        <dbReference type="SAM" id="Phobius"/>
    </source>
</evidence>
<evidence type="ECO:0000256" key="2">
    <source>
        <dbReference type="ARBA" id="ARBA00022692"/>
    </source>
</evidence>
<name>A0A6A4IPM4_APOLU</name>